<evidence type="ECO:0000313" key="19">
    <source>
        <dbReference type="EMBL" id="ABW19002.1"/>
    </source>
</evidence>
<dbReference type="GO" id="GO:0006397">
    <property type="term" value="P:mRNA processing"/>
    <property type="evidence" value="ECO:0007669"/>
    <property type="project" value="UniProtKB-UniRule"/>
</dbReference>
<evidence type="ECO:0000256" key="7">
    <source>
        <dbReference type="ARBA" id="ARBA00022664"/>
    </source>
</evidence>
<evidence type="ECO:0000256" key="10">
    <source>
        <dbReference type="ARBA" id="ARBA00022723"/>
    </source>
</evidence>
<keyword evidence="14 15" id="KW-0694">RNA-binding</keyword>
<dbReference type="Gene3D" id="3.30.160.20">
    <property type="match status" value="1"/>
</dbReference>
<reference evidence="20" key="1">
    <citation type="submission" date="2007-10" db="EMBL/GenBank/DDBJ databases">
        <title>Complete genome of Alkaliphilus oremlandii OhILAs.</title>
        <authorList>
            <person name="Copeland A."/>
            <person name="Lucas S."/>
            <person name="Lapidus A."/>
            <person name="Barry K."/>
            <person name="Detter J.C."/>
            <person name="Glavina del Rio T."/>
            <person name="Hammon N."/>
            <person name="Israni S."/>
            <person name="Dalin E."/>
            <person name="Tice H."/>
            <person name="Pitluck S."/>
            <person name="Chain P."/>
            <person name="Malfatti S."/>
            <person name="Shin M."/>
            <person name="Vergez L."/>
            <person name="Schmutz J."/>
            <person name="Larimer F."/>
            <person name="Land M."/>
            <person name="Hauser L."/>
            <person name="Kyrpides N."/>
            <person name="Mikhailova N."/>
            <person name="Stolz J.F."/>
            <person name="Dawson A."/>
            <person name="Fisher E."/>
            <person name="Crable B."/>
            <person name="Perera E."/>
            <person name="Lisak J."/>
            <person name="Ranganathan M."/>
            <person name="Basu P."/>
            <person name="Richardson P."/>
        </authorList>
    </citation>
    <scope>NUCLEOTIDE SEQUENCE [LARGE SCALE GENOMIC DNA]</scope>
    <source>
        <strain evidence="20">OhILAs</strain>
    </source>
</reference>
<dbReference type="FunFam" id="1.10.1520.10:FF:000001">
    <property type="entry name" value="Ribonuclease 3"/>
    <property type="match status" value="1"/>
</dbReference>
<evidence type="ECO:0000256" key="4">
    <source>
        <dbReference type="ARBA" id="ARBA00011738"/>
    </source>
</evidence>
<evidence type="ECO:0000256" key="11">
    <source>
        <dbReference type="ARBA" id="ARBA00022759"/>
    </source>
</evidence>
<evidence type="ECO:0000256" key="6">
    <source>
        <dbReference type="ARBA" id="ARBA00022552"/>
    </source>
</evidence>
<comment type="catalytic activity">
    <reaction evidence="1 15">
        <text>Endonucleolytic cleavage to 5'-phosphomonoester.</text>
        <dbReference type="EC" id="3.1.26.3"/>
    </reaction>
</comment>
<keyword evidence="11 15" id="KW-0255">Endonuclease</keyword>
<dbReference type="Pfam" id="PF14622">
    <property type="entry name" value="Ribonucleas_3_3"/>
    <property type="match status" value="1"/>
</dbReference>
<dbReference type="CDD" id="cd10845">
    <property type="entry name" value="DSRM_RNAse_III_family"/>
    <property type="match status" value="1"/>
</dbReference>
<keyword evidence="9 15" id="KW-0540">Nuclease</keyword>
<evidence type="ECO:0000256" key="9">
    <source>
        <dbReference type="ARBA" id="ARBA00022722"/>
    </source>
</evidence>
<feature type="domain" description="DRBM" evidence="17">
    <location>
        <begin position="167"/>
        <end position="236"/>
    </location>
</feature>
<feature type="active site" evidence="15">
    <location>
        <position position="129"/>
    </location>
</feature>
<dbReference type="FunFam" id="3.30.160.20:FF:000003">
    <property type="entry name" value="Ribonuclease 3"/>
    <property type="match status" value="1"/>
</dbReference>
<keyword evidence="7 15" id="KW-0507">mRNA processing</keyword>
<dbReference type="KEGG" id="aoe:Clos_1458"/>
<feature type="binding site" evidence="15">
    <location>
        <position position="53"/>
    </location>
    <ligand>
        <name>Mg(2+)</name>
        <dbReference type="ChEBI" id="CHEBI:18420"/>
    </ligand>
</feature>
<dbReference type="GO" id="GO:0042802">
    <property type="term" value="F:identical protein binding"/>
    <property type="evidence" value="ECO:0007669"/>
    <property type="project" value="UniProtKB-ARBA"/>
</dbReference>
<dbReference type="AlphaFoldDB" id="A8MHB5"/>
<keyword evidence="5 15" id="KW-0963">Cytoplasm</keyword>
<dbReference type="GO" id="GO:0046872">
    <property type="term" value="F:metal ion binding"/>
    <property type="evidence" value="ECO:0007669"/>
    <property type="project" value="UniProtKB-KW"/>
</dbReference>
<feature type="binding site" evidence="15">
    <location>
        <position position="126"/>
    </location>
    <ligand>
        <name>Mg(2+)</name>
        <dbReference type="ChEBI" id="CHEBI:18420"/>
    </ligand>
</feature>
<proteinExistence type="inferred from homology"/>
<gene>
    <name evidence="15" type="primary">rnc</name>
    <name evidence="19" type="ordered locus">Clos_1458</name>
</gene>
<keyword evidence="15" id="KW-0699">rRNA-binding</keyword>
<dbReference type="GO" id="GO:0010468">
    <property type="term" value="P:regulation of gene expression"/>
    <property type="evidence" value="ECO:0007669"/>
    <property type="project" value="TreeGrafter"/>
</dbReference>
<evidence type="ECO:0000256" key="5">
    <source>
        <dbReference type="ARBA" id="ARBA00022490"/>
    </source>
</evidence>
<dbReference type="eggNOG" id="COG0571">
    <property type="taxonomic scope" value="Bacteria"/>
</dbReference>
<evidence type="ECO:0000256" key="14">
    <source>
        <dbReference type="ARBA" id="ARBA00022884"/>
    </source>
</evidence>
<evidence type="ECO:0000259" key="18">
    <source>
        <dbReference type="PROSITE" id="PS50142"/>
    </source>
</evidence>
<dbReference type="PROSITE" id="PS50137">
    <property type="entry name" value="DS_RBD"/>
    <property type="match status" value="1"/>
</dbReference>
<sequence>MKLEYNRMEQIKEFQKIIGYQFKNLSIINEALTHSSYTNEYRKKQVQNNERLEFLGDSVLGIVVSEYIYLKYKDLPEGELTKIRANVVCEPSLGNQAKEIKLGQYLLLGKGEEATGGRDRVSILADAFEAVIGALYLDGGIAVAGKFILDMLTRSIELAIEGNLFRDYKTDLQEILQSKYDEKISYKVVSEVGPDHNKTFEVEILLGEKSLGMGEGKSKKEAEQRAAKSALKKVELEHGKR</sequence>
<evidence type="ECO:0000256" key="1">
    <source>
        <dbReference type="ARBA" id="ARBA00000109"/>
    </source>
</evidence>
<dbReference type="SMART" id="SM00358">
    <property type="entry name" value="DSRM"/>
    <property type="match status" value="1"/>
</dbReference>
<evidence type="ECO:0000256" key="3">
    <source>
        <dbReference type="ARBA" id="ARBA00010183"/>
    </source>
</evidence>
<dbReference type="GO" id="GO:0004525">
    <property type="term" value="F:ribonuclease III activity"/>
    <property type="evidence" value="ECO:0007669"/>
    <property type="project" value="UniProtKB-UniRule"/>
</dbReference>
<dbReference type="GO" id="GO:0019843">
    <property type="term" value="F:rRNA binding"/>
    <property type="evidence" value="ECO:0007669"/>
    <property type="project" value="UniProtKB-KW"/>
</dbReference>
<dbReference type="NCBIfam" id="TIGR02191">
    <property type="entry name" value="RNaseIII"/>
    <property type="match status" value="1"/>
</dbReference>
<dbReference type="InterPro" id="IPR000999">
    <property type="entry name" value="RNase_III_dom"/>
</dbReference>
<keyword evidence="13 15" id="KW-0460">Magnesium</keyword>
<dbReference type="GO" id="GO:0005737">
    <property type="term" value="C:cytoplasm"/>
    <property type="evidence" value="ECO:0007669"/>
    <property type="project" value="UniProtKB-SubCell"/>
</dbReference>
<feature type="region of interest" description="Disordered" evidence="16">
    <location>
        <begin position="213"/>
        <end position="241"/>
    </location>
</feature>
<protein>
    <recommendedName>
        <fullName evidence="15">Ribonuclease 3</fullName>
        <ecNumber evidence="15">3.1.26.3</ecNumber>
    </recommendedName>
    <alternativeName>
        <fullName evidence="15">Ribonuclease III</fullName>
        <shortName evidence="15">RNase III</shortName>
    </alternativeName>
</protein>
<dbReference type="EMBL" id="CP000853">
    <property type="protein sequence ID" value="ABW19002.1"/>
    <property type="molecule type" value="Genomic_DNA"/>
</dbReference>
<dbReference type="Proteomes" id="UP000000269">
    <property type="component" value="Chromosome"/>
</dbReference>
<dbReference type="SMART" id="SM00535">
    <property type="entry name" value="RIBOc"/>
    <property type="match status" value="1"/>
</dbReference>
<dbReference type="PANTHER" id="PTHR11207:SF0">
    <property type="entry name" value="RIBONUCLEASE 3"/>
    <property type="match status" value="1"/>
</dbReference>
<keyword evidence="8 15" id="KW-0819">tRNA processing</keyword>
<evidence type="ECO:0000256" key="16">
    <source>
        <dbReference type="SAM" id="MobiDB-lite"/>
    </source>
</evidence>
<dbReference type="HOGENOM" id="CLU_000907_1_3_9"/>
<feature type="active site" evidence="15">
    <location>
        <position position="57"/>
    </location>
</feature>
<keyword evidence="10 15" id="KW-0479">Metal-binding</keyword>
<evidence type="ECO:0000256" key="15">
    <source>
        <dbReference type="HAMAP-Rule" id="MF_00104"/>
    </source>
</evidence>
<evidence type="ECO:0000256" key="12">
    <source>
        <dbReference type="ARBA" id="ARBA00022801"/>
    </source>
</evidence>
<feature type="compositionally biased region" description="Basic and acidic residues" evidence="16">
    <location>
        <begin position="216"/>
        <end position="241"/>
    </location>
</feature>
<keyword evidence="20" id="KW-1185">Reference proteome</keyword>
<dbReference type="SUPFAM" id="SSF54768">
    <property type="entry name" value="dsRNA-binding domain-like"/>
    <property type="match status" value="1"/>
</dbReference>
<dbReference type="PROSITE" id="PS50142">
    <property type="entry name" value="RNASE_3_2"/>
    <property type="match status" value="1"/>
</dbReference>
<comment type="subunit">
    <text evidence="4 15">Homodimer.</text>
</comment>
<dbReference type="EC" id="3.1.26.3" evidence="15"/>
<dbReference type="InterPro" id="IPR011907">
    <property type="entry name" value="RNase_III"/>
</dbReference>
<dbReference type="InterPro" id="IPR036389">
    <property type="entry name" value="RNase_III_sf"/>
</dbReference>
<dbReference type="Pfam" id="PF00035">
    <property type="entry name" value="dsrm"/>
    <property type="match status" value="1"/>
</dbReference>
<dbReference type="PANTHER" id="PTHR11207">
    <property type="entry name" value="RIBONUCLEASE III"/>
    <property type="match status" value="1"/>
</dbReference>
<comment type="function">
    <text evidence="15">Digests double-stranded RNA. Involved in the processing of primary rRNA transcript to yield the immediate precursors to the large and small rRNAs (23S and 16S). Processes some mRNAs, and tRNAs when they are encoded in the rRNA operon. Processes pre-crRNA and tracrRNA of type II CRISPR loci if present in the organism.</text>
</comment>
<dbReference type="PROSITE" id="PS00517">
    <property type="entry name" value="RNASE_3_1"/>
    <property type="match status" value="1"/>
</dbReference>
<comment type="similarity">
    <text evidence="3">Belongs to the ribonuclease III family.</text>
</comment>
<dbReference type="InterPro" id="IPR014720">
    <property type="entry name" value="dsRBD_dom"/>
</dbReference>
<dbReference type="GO" id="GO:0006364">
    <property type="term" value="P:rRNA processing"/>
    <property type="evidence" value="ECO:0007669"/>
    <property type="project" value="UniProtKB-UniRule"/>
</dbReference>
<dbReference type="GO" id="GO:0003725">
    <property type="term" value="F:double-stranded RNA binding"/>
    <property type="evidence" value="ECO:0007669"/>
    <property type="project" value="TreeGrafter"/>
</dbReference>
<dbReference type="Gene3D" id="1.10.1520.10">
    <property type="entry name" value="Ribonuclease III domain"/>
    <property type="match status" value="1"/>
</dbReference>
<accession>A8MHB5</accession>
<evidence type="ECO:0000259" key="17">
    <source>
        <dbReference type="PROSITE" id="PS50137"/>
    </source>
</evidence>
<evidence type="ECO:0000313" key="20">
    <source>
        <dbReference type="Proteomes" id="UP000000269"/>
    </source>
</evidence>
<organism evidence="19 20">
    <name type="scientific">Alkaliphilus oremlandii (strain OhILAs)</name>
    <name type="common">Clostridium oremlandii (strain OhILAs)</name>
    <dbReference type="NCBI Taxonomy" id="350688"/>
    <lineage>
        <taxon>Bacteria</taxon>
        <taxon>Bacillati</taxon>
        <taxon>Bacillota</taxon>
        <taxon>Clostridia</taxon>
        <taxon>Peptostreptococcales</taxon>
        <taxon>Natronincolaceae</taxon>
        <taxon>Alkaliphilus</taxon>
    </lineage>
</organism>
<feature type="domain" description="RNase III" evidence="18">
    <location>
        <begin position="11"/>
        <end position="140"/>
    </location>
</feature>
<evidence type="ECO:0000256" key="13">
    <source>
        <dbReference type="ARBA" id="ARBA00022842"/>
    </source>
</evidence>
<dbReference type="CDD" id="cd00593">
    <property type="entry name" value="RIBOc"/>
    <property type="match status" value="1"/>
</dbReference>
<dbReference type="STRING" id="350688.Clos_1458"/>
<dbReference type="GO" id="GO:0008033">
    <property type="term" value="P:tRNA processing"/>
    <property type="evidence" value="ECO:0007669"/>
    <property type="project" value="UniProtKB-KW"/>
</dbReference>
<dbReference type="RefSeq" id="WP_012159314.1">
    <property type="nucleotide sequence ID" value="NC_009922.1"/>
</dbReference>
<keyword evidence="6 15" id="KW-0698">rRNA processing</keyword>
<feature type="binding site" evidence="15">
    <location>
        <position position="129"/>
    </location>
    <ligand>
        <name>Mg(2+)</name>
        <dbReference type="ChEBI" id="CHEBI:18420"/>
    </ligand>
</feature>
<evidence type="ECO:0000256" key="2">
    <source>
        <dbReference type="ARBA" id="ARBA00004496"/>
    </source>
</evidence>
<name>A8MHB5_ALKOO</name>
<comment type="subcellular location">
    <subcellularLocation>
        <location evidence="2 15">Cytoplasm</location>
    </subcellularLocation>
</comment>
<keyword evidence="12 15" id="KW-0378">Hydrolase</keyword>
<dbReference type="SUPFAM" id="SSF69065">
    <property type="entry name" value="RNase III domain-like"/>
    <property type="match status" value="1"/>
</dbReference>
<dbReference type="OrthoDB" id="9805026at2"/>
<comment type="cofactor">
    <cofactor evidence="15">
        <name>Mg(2+)</name>
        <dbReference type="ChEBI" id="CHEBI:18420"/>
    </cofactor>
</comment>
<evidence type="ECO:0000256" key="8">
    <source>
        <dbReference type="ARBA" id="ARBA00022694"/>
    </source>
</evidence>
<dbReference type="HAMAP" id="MF_00104">
    <property type="entry name" value="RNase_III"/>
    <property type="match status" value="1"/>
</dbReference>